<dbReference type="SUPFAM" id="SSF75169">
    <property type="entry name" value="DsrEFH-like"/>
    <property type="match status" value="1"/>
</dbReference>
<protein>
    <submittedName>
        <fullName evidence="1">Sulfurtransferase complex subunit TusB</fullName>
    </submittedName>
</protein>
<dbReference type="Pfam" id="PF04077">
    <property type="entry name" value="DsrH"/>
    <property type="match status" value="1"/>
</dbReference>
<dbReference type="Gene3D" id="3.40.1260.10">
    <property type="entry name" value="DsrEFH-like"/>
    <property type="match status" value="1"/>
</dbReference>
<evidence type="ECO:0000313" key="2">
    <source>
        <dbReference type="Proteomes" id="UP000663992"/>
    </source>
</evidence>
<name>A0ABS3CW14_9ALTE</name>
<dbReference type="EMBL" id="JAFKCS010000010">
    <property type="protein sequence ID" value="MBN7820601.1"/>
    <property type="molecule type" value="Genomic_DNA"/>
</dbReference>
<evidence type="ECO:0000313" key="1">
    <source>
        <dbReference type="EMBL" id="MBN7820601.1"/>
    </source>
</evidence>
<dbReference type="PANTHER" id="PTHR37526:SF1">
    <property type="entry name" value="PROTEIN TUSB"/>
    <property type="match status" value="1"/>
</dbReference>
<dbReference type="PANTHER" id="PTHR37526">
    <property type="entry name" value="PROTEIN TUSB"/>
    <property type="match status" value="1"/>
</dbReference>
<dbReference type="InterPro" id="IPR027396">
    <property type="entry name" value="DsrEFH-like"/>
</dbReference>
<accession>A0ABS3CW14</accession>
<organism evidence="1 2">
    <name type="scientific">Bowmanella yangjiangensis</name>
    <dbReference type="NCBI Taxonomy" id="2811230"/>
    <lineage>
        <taxon>Bacteria</taxon>
        <taxon>Pseudomonadati</taxon>
        <taxon>Pseudomonadota</taxon>
        <taxon>Gammaproteobacteria</taxon>
        <taxon>Alteromonadales</taxon>
        <taxon>Alteromonadaceae</taxon>
        <taxon>Bowmanella</taxon>
    </lineage>
</organism>
<gene>
    <name evidence="1" type="primary">tusB</name>
    <name evidence="1" type="ORF">J0A65_12040</name>
</gene>
<comment type="caution">
    <text evidence="1">The sequence shown here is derived from an EMBL/GenBank/DDBJ whole genome shotgun (WGS) entry which is preliminary data.</text>
</comment>
<reference evidence="1 2" key="1">
    <citation type="submission" date="2021-03" db="EMBL/GenBank/DDBJ databases">
        <title>novel species isolated from a fishpond in China.</title>
        <authorList>
            <person name="Lu H."/>
            <person name="Cai Z."/>
        </authorList>
    </citation>
    <scope>NUCLEOTIDE SEQUENCE [LARGE SCALE GENOMIC DNA]</scope>
    <source>
        <strain evidence="1 2">Y57</strain>
    </source>
</reference>
<dbReference type="RefSeq" id="WP_206594432.1">
    <property type="nucleotide sequence ID" value="NZ_JAFKCS010000010.1"/>
</dbReference>
<dbReference type="InterPro" id="IPR007215">
    <property type="entry name" value="Sulphur_relay_TusB/DsrH"/>
</dbReference>
<dbReference type="NCBIfam" id="TIGR03011">
    <property type="entry name" value="sulf_tusB_dsrH"/>
    <property type="match status" value="1"/>
</dbReference>
<keyword evidence="2" id="KW-1185">Reference proteome</keyword>
<sequence>MILHLLRSSPFSDHSLSQCLSRIAKQDGIVLIQDAVYALQGHQQAWYSLLMQCEQLYVLQDDLYARGIKAADAICTIDYPQLVALTLKFDKVMSW</sequence>
<proteinExistence type="predicted"/>
<dbReference type="Proteomes" id="UP000663992">
    <property type="component" value="Unassembled WGS sequence"/>
</dbReference>